<protein>
    <submittedName>
        <fullName evidence="1">Conjugal transfer protein TraD</fullName>
    </submittedName>
</protein>
<dbReference type="RefSeq" id="WP_127071449.1">
    <property type="nucleotide sequence ID" value="NZ_BMKB01000011.1"/>
</dbReference>
<dbReference type="Proteomes" id="UP000596977">
    <property type="component" value="Unassembled WGS sequence"/>
</dbReference>
<comment type="caution">
    <text evidence="1">The sequence shown here is derived from an EMBL/GenBank/DDBJ whole genome shotgun (WGS) entry which is preliminary data.</text>
</comment>
<accession>A0A916RR92</accession>
<name>A0A916RR92_9HYPH</name>
<reference evidence="1 2" key="1">
    <citation type="journal article" date="2014" name="Int. J. Syst. Evol. Microbiol.">
        <title>Complete genome sequence of Corynebacterium casei LMG S-19264T (=DSM 44701T), isolated from a smear-ripened cheese.</title>
        <authorList>
            <consortium name="US DOE Joint Genome Institute (JGI-PGF)"/>
            <person name="Walter F."/>
            <person name="Albersmeier A."/>
            <person name="Kalinowski J."/>
            <person name="Ruckert C."/>
        </authorList>
    </citation>
    <scope>NUCLEOTIDE SEQUENCE [LARGE SCALE GENOMIC DNA]</scope>
    <source>
        <strain evidence="1 2">CGMCC 1.15896</strain>
    </source>
</reference>
<dbReference type="EMBL" id="BMKB01000011">
    <property type="protein sequence ID" value="GGA64078.1"/>
    <property type="molecule type" value="Genomic_DNA"/>
</dbReference>
<dbReference type="OrthoDB" id="5653691at2"/>
<proteinExistence type="predicted"/>
<evidence type="ECO:0000313" key="2">
    <source>
        <dbReference type="Proteomes" id="UP000596977"/>
    </source>
</evidence>
<dbReference type="InterPro" id="IPR009444">
    <property type="entry name" value="Conjugal_tfr_TraD_a-type"/>
</dbReference>
<dbReference type="AlphaFoldDB" id="A0A916RR92"/>
<evidence type="ECO:0000313" key="1">
    <source>
        <dbReference type="EMBL" id="GGA64078.1"/>
    </source>
</evidence>
<keyword evidence="2" id="KW-1185">Reference proteome</keyword>
<gene>
    <name evidence="1" type="primary">traD</name>
    <name evidence="1" type="ORF">GCM10011499_38120</name>
</gene>
<sequence length="70" mass="8131">MALQRQRTDERKRDTREKIQLGGLIAKAGLRHEDKAVLLGLLVEAAEALKDNETRERFRRRGKAIFEDDQ</sequence>
<organism evidence="1 2">
    <name type="scientific">Pelagibacterium lentulum</name>
    <dbReference type="NCBI Taxonomy" id="2029865"/>
    <lineage>
        <taxon>Bacteria</taxon>
        <taxon>Pseudomonadati</taxon>
        <taxon>Pseudomonadota</taxon>
        <taxon>Alphaproteobacteria</taxon>
        <taxon>Hyphomicrobiales</taxon>
        <taxon>Devosiaceae</taxon>
        <taxon>Pelagibacterium</taxon>
    </lineage>
</organism>
<dbReference type="Pfam" id="PF06412">
    <property type="entry name" value="TraD"/>
    <property type="match status" value="1"/>
</dbReference>